<dbReference type="Proteomes" id="UP000095787">
    <property type="component" value="Unassembled WGS sequence"/>
</dbReference>
<organism evidence="5 6">
    <name type="scientific">[Ruminococcus] torques</name>
    <dbReference type="NCBI Taxonomy" id="33039"/>
    <lineage>
        <taxon>Bacteria</taxon>
        <taxon>Bacillati</taxon>
        <taxon>Bacillota</taxon>
        <taxon>Clostridia</taxon>
        <taxon>Lachnospirales</taxon>
        <taxon>Lachnospiraceae</taxon>
        <taxon>Mediterraneibacter</taxon>
    </lineage>
</organism>
<proteinExistence type="predicted"/>
<feature type="coiled-coil region" evidence="2">
    <location>
        <begin position="786"/>
        <end position="870"/>
    </location>
</feature>
<feature type="coiled-coil region" evidence="2">
    <location>
        <begin position="685"/>
        <end position="712"/>
    </location>
</feature>
<gene>
    <name evidence="5" type="ORF">ERS852456_01258</name>
</gene>
<keyword evidence="1" id="KW-1188">Viral release from host cell</keyword>
<evidence type="ECO:0000259" key="4">
    <source>
        <dbReference type="Pfam" id="PF10145"/>
    </source>
</evidence>
<dbReference type="PANTHER" id="PTHR37813:SF1">
    <property type="entry name" value="FELS-2 PROPHAGE PROTEIN"/>
    <property type="match status" value="1"/>
</dbReference>
<evidence type="ECO:0000256" key="2">
    <source>
        <dbReference type="SAM" id="Coils"/>
    </source>
</evidence>
<evidence type="ECO:0000313" key="5">
    <source>
        <dbReference type="EMBL" id="CUN96431.1"/>
    </source>
</evidence>
<reference evidence="5 6" key="1">
    <citation type="submission" date="2015-09" db="EMBL/GenBank/DDBJ databases">
        <authorList>
            <consortium name="Pathogen Informatics"/>
        </authorList>
    </citation>
    <scope>NUCLEOTIDE SEQUENCE [LARGE SCALE GENOMIC DNA]</scope>
    <source>
        <strain evidence="5 6">2789STDY5834841</strain>
    </source>
</reference>
<dbReference type="AlphaFoldDB" id="A0A174B5Q2"/>
<sequence>MADGKVVIETDLDSSGIEKGLKNTEKSMKAQAATLAAEYRKQGMNASDAFKKAWSEIERSSGMSSTSAYKHWEWSSISISGAVERISNVAKKGLKVAAAAITGTATALAGVATAAAKTGADFESQMSRVKAISGATGEEFEKLKAQAIELGAETSFSASQAAEGMENLAAAGFTTAETMEAMPGLLDLAAASGEDLASSSDIAASALRGFGMEASEAGHVADVLAENANRTNSSVAETGEAMKYVAPLARSAGLSFEETAAAIGIMANAGIQGSQAGTTLRGAISRLSKPTDDMQNAMDDLGISFYDADGKMKSLSDQVGMLRNAMAGMTDEQKNNYLVTLYGQESLSGMLALINEGEGKINELTASYRTCDGSAKAAAETMQDNLKGAVEQLGGSAESLAIVFYEKVSGGLKEAAQSATESVNHITDALTDGGIAAAVNVAGNEFADLAVAAASHAPEMIDAAVSFIESFASGIVNNKGKLLGAAGDVADALASGLAELLPNSLRKPAEKAIDALSESLESGGLKKAGKTAVNTLENVIDVVGKLSDAALPPLTKTLDFAGDHLDLLAASATTAFVAFKGYKVLTSANKAAKTLAATAKMLSAAEKANALQVLAASGALTAKEMIVGVCTGKIKLATAAQAAWNAVMKANPIGLLVTAIGALVAGIGAYALTQKRAASATGELTEKQKENIEASKEAIKNIEEEAAARQKTINASTVEIDQAESLWNELTKITDENGRVKDGYEARANYIAGELSSALGMEIALTDGVIGNYQQLTGSIHDLIAAKKAQAVMDSMESEYAQAIQEQAENVAKLAQSYNDVNRLQDEKLALEEEAAELAKSTNYADASRYAEIKDELQGVNNKLKEQKAAFDVNQAAVKDNQKVIADYNKLTEAVMSGSTEEINSALAEIQSGLDTTLDSGSKAALEQAQTTGDSLLSILTAQEQGLAEVQQSTIDSTADAMGVALNTIGSSSENMKSLLESVGADGAQKLLTAMKNADLEGNLSEEAKSGMQAMIAAIESEDGTLKSTGKDSASKYAEGMESQSDRAKTAGRTINDSADSGARSKTGYDAGYGFGSGFVSGIQAWVGQGVVAAANLAAQALESAKTTIDSNSPSKETMKLGKYFGQGFELGIAGEKKRVGNASKELANVALQSLDMSSVTDRMRETMALNAARVTRSFGIETNSMILNKHQAEMMLHLSDTEINRLAKAVGKYTAAVVQKQKPAPIYLGTERIDKSLPKGAIPRI</sequence>
<feature type="region of interest" description="Disordered" evidence="3">
    <location>
        <begin position="1023"/>
        <end position="1063"/>
    </location>
</feature>
<dbReference type="NCBIfam" id="TIGR01760">
    <property type="entry name" value="tape_meas_TP901"/>
    <property type="match status" value="1"/>
</dbReference>
<evidence type="ECO:0000256" key="3">
    <source>
        <dbReference type="SAM" id="MobiDB-lite"/>
    </source>
</evidence>
<protein>
    <submittedName>
        <fullName evidence="5">Phage-related minor tail protein</fullName>
    </submittedName>
</protein>
<dbReference type="EMBL" id="CYZO01000014">
    <property type="protein sequence ID" value="CUN96431.1"/>
    <property type="molecule type" value="Genomic_DNA"/>
</dbReference>
<dbReference type="RefSeq" id="WP_055158828.1">
    <property type="nucleotide sequence ID" value="NZ_CYZO01000014.1"/>
</dbReference>
<feature type="domain" description="Phage tail tape measure protein" evidence="4">
    <location>
        <begin position="145"/>
        <end position="343"/>
    </location>
</feature>
<dbReference type="Pfam" id="PF10145">
    <property type="entry name" value="PhageMin_Tail"/>
    <property type="match status" value="1"/>
</dbReference>
<dbReference type="InterPro" id="IPR010090">
    <property type="entry name" value="Phage_tape_meas"/>
</dbReference>
<evidence type="ECO:0000313" key="6">
    <source>
        <dbReference type="Proteomes" id="UP000095787"/>
    </source>
</evidence>
<dbReference type="PANTHER" id="PTHR37813">
    <property type="entry name" value="FELS-2 PROPHAGE PROTEIN"/>
    <property type="match status" value="1"/>
</dbReference>
<evidence type="ECO:0000256" key="1">
    <source>
        <dbReference type="ARBA" id="ARBA00022612"/>
    </source>
</evidence>
<accession>A0A174B5Q2</accession>
<name>A0A174B5Q2_9FIRM</name>
<keyword evidence="2" id="KW-0175">Coiled coil</keyword>